<dbReference type="PROSITE" id="PS00409">
    <property type="entry name" value="PROKAR_NTER_METHYL"/>
    <property type="match status" value="1"/>
</dbReference>
<evidence type="ECO:0000256" key="1">
    <source>
        <dbReference type="SAM" id="Phobius"/>
    </source>
</evidence>
<proteinExistence type="predicted"/>
<evidence type="ECO:0000313" key="3">
    <source>
        <dbReference type="Proteomes" id="UP000267841"/>
    </source>
</evidence>
<keyword evidence="1" id="KW-0812">Transmembrane</keyword>
<dbReference type="Pfam" id="PF07963">
    <property type="entry name" value="N_methyl"/>
    <property type="match status" value="1"/>
</dbReference>
<evidence type="ECO:0000313" key="2">
    <source>
        <dbReference type="EMBL" id="RLJ71022.1"/>
    </source>
</evidence>
<dbReference type="Proteomes" id="UP000267841">
    <property type="component" value="Unassembled WGS sequence"/>
</dbReference>
<sequence length="333" mass="36154">MKRGFTLIELLVTMVIIFIVLAGAYIAFTNLLRGFKRESKSIETQVETSVGLELLRLDIEHAGYGIGEDQPDLPVEVSNVATSDTLYPNKEQLTIRSVMNNTNQSTVGWNLVDCSAGYTRIAGDDIPSGTNVVFLGAGNREYIADGTVGTCPGSGFYVAIPYDNTVTGGCITQYCNRISYVLSNSQNLSTCHPNTRNLLRAVGDGAGNPLLNCVADWRVRFDIDRNGDGSVDVYDGVFNSTTDTNDLDLDNDGLVTSQEVRSGLKKVNIYVLVQEGRIDPGFTFVNTVPCGTSPSGACVRTDTGAGSLDLNLPVDFQNYRWKVLKLFVKAMNL</sequence>
<dbReference type="EMBL" id="RCCJ01000001">
    <property type="protein sequence ID" value="RLJ71022.1"/>
    <property type="molecule type" value="Genomic_DNA"/>
</dbReference>
<keyword evidence="1" id="KW-0472">Membrane</keyword>
<keyword evidence="1" id="KW-1133">Transmembrane helix</keyword>
<dbReference type="InterPro" id="IPR018247">
    <property type="entry name" value="EF_Hand_1_Ca_BS"/>
</dbReference>
<dbReference type="SUPFAM" id="SSF54523">
    <property type="entry name" value="Pili subunits"/>
    <property type="match status" value="1"/>
</dbReference>
<keyword evidence="3" id="KW-1185">Reference proteome</keyword>
<dbReference type="InterPro" id="IPR012902">
    <property type="entry name" value="N_methyl_site"/>
</dbReference>
<organism evidence="2 3">
    <name type="scientific">Hydrogenivirga caldilitoris</name>
    <dbReference type="NCBI Taxonomy" id="246264"/>
    <lineage>
        <taxon>Bacteria</taxon>
        <taxon>Pseudomonadati</taxon>
        <taxon>Aquificota</taxon>
        <taxon>Aquificia</taxon>
        <taxon>Aquificales</taxon>
        <taxon>Aquificaceae</taxon>
        <taxon>Hydrogenivirga</taxon>
    </lineage>
</organism>
<dbReference type="PROSITE" id="PS00018">
    <property type="entry name" value="EF_HAND_1"/>
    <property type="match status" value="1"/>
</dbReference>
<dbReference type="InterPro" id="IPR045584">
    <property type="entry name" value="Pilin-like"/>
</dbReference>
<name>A0A497XV38_9AQUI</name>
<dbReference type="NCBIfam" id="TIGR02532">
    <property type="entry name" value="IV_pilin_GFxxxE"/>
    <property type="match status" value="1"/>
</dbReference>
<reference evidence="2 3" key="1">
    <citation type="submission" date="2018-10" db="EMBL/GenBank/DDBJ databases">
        <title>Genomic Encyclopedia of Archaeal and Bacterial Type Strains, Phase II (KMG-II): from individual species to whole genera.</title>
        <authorList>
            <person name="Goeker M."/>
        </authorList>
    </citation>
    <scope>NUCLEOTIDE SEQUENCE [LARGE SCALE GENOMIC DNA]</scope>
    <source>
        <strain evidence="2 3">DSM 16510</strain>
    </source>
</reference>
<protein>
    <submittedName>
        <fullName evidence="2">Type IV pilus assembly protein PilW</fullName>
    </submittedName>
</protein>
<dbReference type="RefSeq" id="WP_121011725.1">
    <property type="nucleotide sequence ID" value="NZ_RCCJ01000001.1"/>
</dbReference>
<accession>A0A497XV38</accession>
<gene>
    <name evidence="2" type="ORF">BCF55_1311</name>
</gene>
<dbReference type="OrthoDB" id="5430888at2"/>
<dbReference type="AlphaFoldDB" id="A0A497XV38"/>
<comment type="caution">
    <text evidence="2">The sequence shown here is derived from an EMBL/GenBank/DDBJ whole genome shotgun (WGS) entry which is preliminary data.</text>
</comment>
<feature type="transmembrane region" description="Helical" evidence="1">
    <location>
        <begin position="7"/>
        <end position="28"/>
    </location>
</feature>